<evidence type="ECO:0000259" key="3">
    <source>
        <dbReference type="PROSITE" id="PS50977"/>
    </source>
</evidence>
<feature type="DNA-binding region" description="H-T-H motif" evidence="2">
    <location>
        <begin position="33"/>
        <end position="52"/>
    </location>
</feature>
<dbReference type="Pfam" id="PF14278">
    <property type="entry name" value="TetR_C_8"/>
    <property type="match status" value="1"/>
</dbReference>
<dbReference type="Gene3D" id="1.10.357.10">
    <property type="entry name" value="Tetracycline Repressor, domain 2"/>
    <property type="match status" value="1"/>
</dbReference>
<evidence type="ECO:0000256" key="2">
    <source>
        <dbReference type="PROSITE-ProRule" id="PRU00335"/>
    </source>
</evidence>
<dbReference type="InterPro" id="IPR050624">
    <property type="entry name" value="HTH-type_Tx_Regulator"/>
</dbReference>
<sequence length="205" mass="23822">MTKNTDLRVVRSRKLIEQALLDILVNQGIKNLNVKNVTEKAGVNRGTFYLHYKDIFDLIEQTELMRGLLDILVPIQLNELLLHPDDNSPFPPITEAFEYMQRHYYFFKAIFHQSAHVELKERLLYLVGTRMYEHLKQAHPQSDWSARPTDYIIAYLGSAQFGLIQHWFTTDKSLPPQEIALLLTRLIRTVPCLTNHLSVPGHDSI</sequence>
<dbReference type="InterPro" id="IPR039532">
    <property type="entry name" value="TetR_C_Firmicutes"/>
</dbReference>
<keyword evidence="1 2" id="KW-0238">DNA-binding</keyword>
<evidence type="ECO:0000313" key="5">
    <source>
        <dbReference type="Proteomes" id="UP001580407"/>
    </source>
</evidence>
<organism evidence="4 5">
    <name type="scientific">Paenibacillus terreus</name>
    <dbReference type="NCBI Taxonomy" id="1387834"/>
    <lineage>
        <taxon>Bacteria</taxon>
        <taxon>Bacillati</taxon>
        <taxon>Bacillota</taxon>
        <taxon>Bacilli</taxon>
        <taxon>Bacillales</taxon>
        <taxon>Paenibacillaceae</taxon>
        <taxon>Paenibacillus</taxon>
    </lineage>
</organism>
<dbReference type="InterPro" id="IPR001647">
    <property type="entry name" value="HTH_TetR"/>
</dbReference>
<dbReference type="Proteomes" id="UP001580407">
    <property type="component" value="Unassembled WGS sequence"/>
</dbReference>
<dbReference type="PANTHER" id="PTHR43479:SF7">
    <property type="entry name" value="TETR-FAMILY TRANSCRIPTIONAL REGULATOR"/>
    <property type="match status" value="1"/>
</dbReference>
<comment type="caution">
    <text evidence="4">The sequence shown here is derived from an EMBL/GenBank/DDBJ whole genome shotgun (WGS) entry which is preliminary data.</text>
</comment>
<evidence type="ECO:0000313" key="4">
    <source>
        <dbReference type="EMBL" id="MFB5684866.1"/>
    </source>
</evidence>
<dbReference type="PANTHER" id="PTHR43479">
    <property type="entry name" value="ACREF/ENVCD OPERON REPRESSOR-RELATED"/>
    <property type="match status" value="1"/>
</dbReference>
<protein>
    <submittedName>
        <fullName evidence="4">TetR-like C-terminal domain-containing protein</fullName>
    </submittedName>
</protein>
<evidence type="ECO:0000256" key="1">
    <source>
        <dbReference type="ARBA" id="ARBA00023125"/>
    </source>
</evidence>
<proteinExistence type="predicted"/>
<gene>
    <name evidence="4" type="ORF">ACE3NQ_28555</name>
</gene>
<reference evidence="4 5" key="1">
    <citation type="submission" date="2024-09" db="EMBL/GenBank/DDBJ databases">
        <authorList>
            <person name="Ruan L."/>
        </authorList>
    </citation>
    <scope>NUCLEOTIDE SEQUENCE [LARGE SCALE GENOMIC DNA]</scope>
    <source>
        <strain evidence="4 5">D33</strain>
    </source>
</reference>
<feature type="domain" description="HTH tetR-type" evidence="3">
    <location>
        <begin position="10"/>
        <end position="70"/>
    </location>
</feature>
<dbReference type="SUPFAM" id="SSF46689">
    <property type="entry name" value="Homeodomain-like"/>
    <property type="match status" value="1"/>
</dbReference>
<dbReference type="RefSeq" id="WP_375528531.1">
    <property type="nucleotide sequence ID" value="NZ_JBHILM010000050.1"/>
</dbReference>
<dbReference type="EMBL" id="JBHILM010000050">
    <property type="protein sequence ID" value="MFB5684866.1"/>
    <property type="molecule type" value="Genomic_DNA"/>
</dbReference>
<accession>A0ABV5BK34</accession>
<keyword evidence="5" id="KW-1185">Reference proteome</keyword>
<dbReference type="InterPro" id="IPR009057">
    <property type="entry name" value="Homeodomain-like_sf"/>
</dbReference>
<dbReference type="PROSITE" id="PS50977">
    <property type="entry name" value="HTH_TETR_2"/>
    <property type="match status" value="1"/>
</dbReference>
<name>A0ABV5BK34_9BACL</name>